<dbReference type="EC" id="5.4.99.28" evidence="8"/>
<evidence type="ECO:0000256" key="8">
    <source>
        <dbReference type="ARBA" id="ARBA00038944"/>
    </source>
</evidence>
<comment type="catalytic activity">
    <reaction evidence="5">
        <text>uridine(32) in tRNA = pseudouridine(32) in tRNA</text>
        <dbReference type="Rhea" id="RHEA:42544"/>
        <dbReference type="Rhea" id="RHEA-COMP:10107"/>
        <dbReference type="Rhea" id="RHEA-COMP:10108"/>
        <dbReference type="ChEBI" id="CHEBI:65314"/>
        <dbReference type="ChEBI" id="CHEBI:65315"/>
        <dbReference type="EC" id="5.4.99.28"/>
    </reaction>
</comment>
<dbReference type="EC" id="5.4.99.29" evidence="9"/>
<evidence type="ECO:0000256" key="15">
    <source>
        <dbReference type="ARBA" id="ARBA00043143"/>
    </source>
</evidence>
<keyword evidence="3" id="KW-0819">tRNA processing</keyword>
<evidence type="ECO:0000256" key="10">
    <source>
        <dbReference type="ARBA" id="ARBA00039988"/>
    </source>
</evidence>
<dbReference type="GO" id="GO:0008033">
    <property type="term" value="P:tRNA processing"/>
    <property type="evidence" value="ECO:0007669"/>
    <property type="project" value="UniProtKB-KW"/>
</dbReference>
<dbReference type="InterPro" id="IPR006145">
    <property type="entry name" value="PsdUridine_synth_RsuA/RluA"/>
</dbReference>
<evidence type="ECO:0000256" key="2">
    <source>
        <dbReference type="ARBA" id="ARBA00022552"/>
    </source>
</evidence>
<dbReference type="InterPro" id="IPR050188">
    <property type="entry name" value="RluA_PseudoU_synthase"/>
</dbReference>
<keyword evidence="2" id="KW-0698">rRNA processing</keyword>
<evidence type="ECO:0000256" key="5">
    <source>
        <dbReference type="ARBA" id="ARBA00036184"/>
    </source>
</evidence>
<accession>K2KHL7</accession>
<dbReference type="PANTHER" id="PTHR21600">
    <property type="entry name" value="MITOCHONDRIAL RNA PSEUDOURIDINE SYNTHASE"/>
    <property type="match status" value="1"/>
</dbReference>
<dbReference type="GO" id="GO:0160142">
    <property type="term" value="F:23S rRNA pseudouridine(746) synthase activity"/>
    <property type="evidence" value="ECO:0007669"/>
    <property type="project" value="UniProtKB-EC"/>
</dbReference>
<evidence type="ECO:0000256" key="3">
    <source>
        <dbReference type="ARBA" id="ARBA00022694"/>
    </source>
</evidence>
<dbReference type="eggNOG" id="COG0564">
    <property type="taxonomic scope" value="Bacteria"/>
</dbReference>
<evidence type="ECO:0000259" key="16">
    <source>
        <dbReference type="Pfam" id="PF00849"/>
    </source>
</evidence>
<dbReference type="EMBL" id="AMRG01000001">
    <property type="protein sequence ID" value="EKE87483.1"/>
    <property type="molecule type" value="Genomic_DNA"/>
</dbReference>
<dbReference type="PANTHER" id="PTHR21600:SF91">
    <property type="entry name" value="DUAL-SPECIFICITY RNA PSEUDOURIDINE SYNTHASE RLUA"/>
    <property type="match status" value="1"/>
</dbReference>
<dbReference type="GO" id="GO:0000455">
    <property type="term" value="P:enzyme-directed rRNA pseudouridine synthesis"/>
    <property type="evidence" value="ECO:0007669"/>
    <property type="project" value="TreeGrafter"/>
</dbReference>
<gene>
    <name evidence="17" type="ORF">A10D4_00265</name>
</gene>
<reference evidence="17 18" key="1">
    <citation type="journal article" date="2012" name="J. Bacteriol.">
        <title>Genome Sequence of Idiomarina xiamenensis Type Strain 10-D-4.</title>
        <authorList>
            <person name="Lai Q."/>
            <person name="Wang L."/>
            <person name="Wang W."/>
            <person name="Shao Z."/>
        </authorList>
    </citation>
    <scope>NUCLEOTIDE SEQUENCE [LARGE SCALE GENOMIC DNA]</scope>
    <source>
        <strain evidence="17 18">10-D-4</strain>
    </source>
</reference>
<evidence type="ECO:0000256" key="13">
    <source>
        <dbReference type="ARBA" id="ARBA00042844"/>
    </source>
</evidence>
<evidence type="ECO:0000256" key="1">
    <source>
        <dbReference type="ARBA" id="ARBA00010876"/>
    </source>
</evidence>
<protein>
    <recommendedName>
        <fullName evidence="10">Dual-specificity RNA pseudouridine synthase RluA</fullName>
        <ecNumber evidence="8">5.4.99.28</ecNumber>
        <ecNumber evidence="9">5.4.99.29</ecNumber>
    </recommendedName>
    <alternativeName>
        <fullName evidence="11">23S rRNA pseudouridine(746) synthase</fullName>
    </alternativeName>
    <alternativeName>
        <fullName evidence="14">Ribosomal large subunit pseudouridine synthase A</fullName>
    </alternativeName>
    <alternativeName>
        <fullName evidence="13">rRNA pseudouridylate synthase A</fullName>
    </alternativeName>
    <alternativeName>
        <fullName evidence="15">rRNA-uridine isomerase A</fullName>
    </alternativeName>
    <alternativeName>
        <fullName evidence="12">tRNA pseudouridine(32) synthase</fullName>
    </alternativeName>
</protein>
<dbReference type="Gene3D" id="3.30.2350.10">
    <property type="entry name" value="Pseudouridine synthase"/>
    <property type="match status" value="1"/>
</dbReference>
<keyword evidence="18" id="KW-1185">Reference proteome</keyword>
<feature type="domain" description="Pseudouridine synthase RsuA/RluA-like" evidence="16">
    <location>
        <begin position="22"/>
        <end position="170"/>
    </location>
</feature>
<evidence type="ECO:0000256" key="14">
    <source>
        <dbReference type="ARBA" id="ARBA00042883"/>
    </source>
</evidence>
<dbReference type="Pfam" id="PF00849">
    <property type="entry name" value="PseudoU_synth_2"/>
    <property type="match status" value="1"/>
</dbReference>
<comment type="similarity">
    <text evidence="1">Belongs to the pseudouridine synthase RluA family.</text>
</comment>
<organism evidence="17 18">
    <name type="scientific">Idiomarina xiamenensis 10-D-4</name>
    <dbReference type="NCBI Taxonomy" id="740709"/>
    <lineage>
        <taxon>Bacteria</taxon>
        <taxon>Pseudomonadati</taxon>
        <taxon>Pseudomonadota</taxon>
        <taxon>Gammaproteobacteria</taxon>
        <taxon>Alteromonadales</taxon>
        <taxon>Idiomarinaceae</taxon>
        <taxon>Idiomarina</taxon>
    </lineage>
</organism>
<comment type="caution">
    <text evidence="17">The sequence shown here is derived from an EMBL/GenBank/DDBJ whole genome shotgun (WGS) entry which is preliminary data.</text>
</comment>
<evidence type="ECO:0000256" key="6">
    <source>
        <dbReference type="ARBA" id="ARBA00036916"/>
    </source>
</evidence>
<sequence>MTLFHYQPPTSPYLTILYRDEQLLVVDKPSGLLSVPGKDPAHADSVYTRVSRVLPDARVVHRLDMATSGIMLLTLGKAAQSHVARQFQQRQVSKLYTAEVWGKPPADSGFIDLAMRCDWPNRPRQMLDLVAGKSAQTLYRVIAKTAAQRYRLQLSPYTGRSHQLRVHMQALGCAIVGDKFYACADGYAAAPRLHLHATELHLHHPRSEQPISFYCPPPF</sequence>
<dbReference type="RefSeq" id="WP_008486973.1">
    <property type="nucleotide sequence ID" value="NZ_AMRG01000001.1"/>
</dbReference>
<evidence type="ECO:0000256" key="9">
    <source>
        <dbReference type="ARBA" id="ARBA00038945"/>
    </source>
</evidence>
<dbReference type="SUPFAM" id="SSF55120">
    <property type="entry name" value="Pseudouridine synthase"/>
    <property type="match status" value="1"/>
</dbReference>
<dbReference type="GO" id="GO:0003723">
    <property type="term" value="F:RNA binding"/>
    <property type="evidence" value="ECO:0007669"/>
    <property type="project" value="InterPro"/>
</dbReference>
<dbReference type="STRING" id="740709.A10D4_00265"/>
<evidence type="ECO:0000313" key="17">
    <source>
        <dbReference type="EMBL" id="EKE87483.1"/>
    </source>
</evidence>
<evidence type="ECO:0000313" key="18">
    <source>
        <dbReference type="Proteomes" id="UP000014115"/>
    </source>
</evidence>
<comment type="catalytic activity">
    <reaction evidence="6">
        <text>uridine(746) in 23S rRNA = pseudouridine(746) in 23S rRNA</text>
        <dbReference type="Rhea" id="RHEA:42548"/>
        <dbReference type="Rhea" id="RHEA-COMP:10109"/>
        <dbReference type="Rhea" id="RHEA-COMP:10110"/>
        <dbReference type="ChEBI" id="CHEBI:65314"/>
        <dbReference type="ChEBI" id="CHEBI:65315"/>
        <dbReference type="EC" id="5.4.99.29"/>
    </reaction>
</comment>
<keyword evidence="4" id="KW-0413">Isomerase</keyword>
<evidence type="ECO:0000256" key="12">
    <source>
        <dbReference type="ARBA" id="ARBA00042372"/>
    </source>
</evidence>
<dbReference type="PROSITE" id="PS01129">
    <property type="entry name" value="PSI_RLU"/>
    <property type="match status" value="1"/>
</dbReference>
<dbReference type="CDD" id="cd02869">
    <property type="entry name" value="PseudoU_synth_RluA_like"/>
    <property type="match status" value="1"/>
</dbReference>
<evidence type="ECO:0000256" key="7">
    <source>
        <dbReference type="ARBA" id="ARBA00037305"/>
    </source>
</evidence>
<proteinExistence type="inferred from homology"/>
<dbReference type="OrthoDB" id="9785808at2"/>
<dbReference type="PATRIC" id="fig|740709.3.peg.54"/>
<dbReference type="Proteomes" id="UP000014115">
    <property type="component" value="Unassembled WGS sequence"/>
</dbReference>
<dbReference type="InterPro" id="IPR020103">
    <property type="entry name" value="PsdUridine_synth_cat_dom_sf"/>
</dbReference>
<dbReference type="GO" id="GO:0160151">
    <property type="term" value="F:tRNA pseudouridine(32) synthase activity"/>
    <property type="evidence" value="ECO:0007669"/>
    <property type="project" value="UniProtKB-EC"/>
</dbReference>
<dbReference type="InterPro" id="IPR006224">
    <property type="entry name" value="PsdUridine_synth_RluA-like_CS"/>
</dbReference>
<evidence type="ECO:0000256" key="11">
    <source>
        <dbReference type="ARBA" id="ARBA00041266"/>
    </source>
</evidence>
<comment type="function">
    <text evidence="7">Dual specificity enzyme that catalyzes the synthesis of pseudouridine from uracil-746 in 23S ribosomal RNA and from uracil-32 in the anticodon stem and loop of transfer RNAs.</text>
</comment>
<name>K2KHL7_9GAMM</name>
<dbReference type="AlphaFoldDB" id="K2KHL7"/>
<evidence type="ECO:0000256" key="4">
    <source>
        <dbReference type="ARBA" id="ARBA00023235"/>
    </source>
</evidence>